<dbReference type="InterPro" id="IPR014777">
    <property type="entry name" value="4pyrrole_Mease_sub1"/>
</dbReference>
<evidence type="ECO:0000256" key="6">
    <source>
        <dbReference type="ARBA" id="ARBA00022691"/>
    </source>
</evidence>
<reference evidence="9 10" key="1">
    <citation type="submission" date="2019-06" db="EMBL/GenBank/DDBJ databases">
        <title>Sequencing the genomes of 1000 actinobacteria strains.</title>
        <authorList>
            <person name="Klenk H.-P."/>
        </authorList>
    </citation>
    <scope>NUCLEOTIDE SEQUENCE [LARGE SCALE GENOMIC DNA]</scope>
    <source>
        <strain evidence="9 10">DSM 45043</strain>
    </source>
</reference>
<dbReference type="InterPro" id="IPR014776">
    <property type="entry name" value="4pyrrole_Mease_sub2"/>
</dbReference>
<dbReference type="CDD" id="cd11646">
    <property type="entry name" value="Precorrin_3B_C17_MT"/>
    <property type="match status" value="1"/>
</dbReference>
<keyword evidence="10" id="KW-1185">Reference proteome</keyword>
<evidence type="ECO:0000256" key="1">
    <source>
        <dbReference type="ARBA" id="ARBA00004953"/>
    </source>
</evidence>
<sequence length="503" mass="53068">MTRPGTGPATGRLYGVGVGPGDPELVTVKAARLIGAADVVAYHSARHGRSIARSIAAPHLREGQIEEPLLYPVTTEATDHPGGYRGALDEFYADCAGRLAEHLDAGRTVVVLSEGDPFFYGSYMHLHKRLAPYYPAEVVPGVTSLSAASAAAGLPLVEGEETLTVLPGTLPGDELAERLRDADAAAVLKLGRTFTKVRRAFEDAGRLADASYVERASTDRQRVAPLAGVDPADVPYMSLALLTSPADRSFTAPAPARPRDAGGVSVVGLGPAGRPWLTPEAQDVLASATDLVGYGPYLDRVPANARQRRHASGNRVEADRARHALRLARDGARVAVVSSGDPGVFAMAAAVLEVAAEDEFADVPVRIVPGLTAAQAVASRVGAPLGHDFCVLSLSDLLKPWDVIARRLTAAAEADLVVALYNPSSSRRRHQLPAARDLLLEHRSPETPVVIGRDVGGEAESVTVTTLGKLDPEQVDMRCLVIVGSSTTRVTGRGAVYTPRRYP</sequence>
<name>A0A543I961_9ACTN</name>
<organism evidence="9 10">
    <name type="scientific">Actinomadura hallensis</name>
    <dbReference type="NCBI Taxonomy" id="337895"/>
    <lineage>
        <taxon>Bacteria</taxon>
        <taxon>Bacillati</taxon>
        <taxon>Actinomycetota</taxon>
        <taxon>Actinomycetes</taxon>
        <taxon>Streptosporangiales</taxon>
        <taxon>Thermomonosporaceae</taxon>
        <taxon>Actinomadura</taxon>
    </lineage>
</organism>
<dbReference type="InterPro" id="IPR003043">
    <property type="entry name" value="Uropor_MeTrfase_CS"/>
</dbReference>
<dbReference type="PANTHER" id="PTHR47036">
    <property type="entry name" value="COBALT-FACTOR III C(17)-METHYLTRANSFERASE-RELATED"/>
    <property type="match status" value="1"/>
</dbReference>
<evidence type="ECO:0000256" key="5">
    <source>
        <dbReference type="ARBA" id="ARBA00022679"/>
    </source>
</evidence>
<dbReference type="RefSeq" id="WP_141966187.1">
    <property type="nucleotide sequence ID" value="NZ_VFPO01000001.1"/>
</dbReference>
<keyword evidence="4 7" id="KW-0489">Methyltransferase</keyword>
<dbReference type="InterPro" id="IPR006363">
    <property type="entry name" value="Cbl_synth_CobJ/CibH_dom"/>
</dbReference>
<keyword evidence="6" id="KW-0949">S-adenosyl-L-methionine</keyword>
<dbReference type="InterPro" id="IPR012382">
    <property type="entry name" value="CobI/CbiL"/>
</dbReference>
<evidence type="ECO:0000256" key="7">
    <source>
        <dbReference type="RuleBase" id="RU003960"/>
    </source>
</evidence>
<dbReference type="AlphaFoldDB" id="A0A543I961"/>
<accession>A0A543I961</accession>
<dbReference type="NCBIfam" id="TIGR01467">
    <property type="entry name" value="cobI_cbiL"/>
    <property type="match status" value="1"/>
</dbReference>
<comment type="similarity">
    <text evidence="2 7">Belongs to the precorrin methyltransferase family.</text>
</comment>
<comment type="caution">
    <text evidence="9">The sequence shown here is derived from an EMBL/GenBank/DDBJ whole genome shotgun (WGS) entry which is preliminary data.</text>
</comment>
<dbReference type="InterPro" id="IPR000878">
    <property type="entry name" value="4pyrrol_Mease"/>
</dbReference>
<comment type="pathway">
    <text evidence="1">Cofactor biosynthesis; adenosylcobalamin biosynthesis.</text>
</comment>
<dbReference type="UniPathway" id="UPA00148"/>
<dbReference type="PANTHER" id="PTHR47036:SF1">
    <property type="entry name" value="COBALT-FACTOR III C(17)-METHYLTRANSFERASE-RELATED"/>
    <property type="match status" value="1"/>
</dbReference>
<dbReference type="InterPro" id="IPR006364">
    <property type="entry name" value="CobI/CbiL/CobIJ_dom"/>
</dbReference>
<evidence type="ECO:0000256" key="4">
    <source>
        <dbReference type="ARBA" id="ARBA00022603"/>
    </source>
</evidence>
<dbReference type="Gene3D" id="3.30.950.10">
    <property type="entry name" value="Methyltransferase, Cobalt-precorrin-4 Transmethylase, Domain 2"/>
    <property type="match status" value="2"/>
</dbReference>
<evidence type="ECO:0000313" key="10">
    <source>
        <dbReference type="Proteomes" id="UP000316706"/>
    </source>
</evidence>
<dbReference type="NCBIfam" id="TIGR01466">
    <property type="entry name" value="cobJ_cbiH"/>
    <property type="match status" value="1"/>
</dbReference>
<dbReference type="InterPro" id="IPR051810">
    <property type="entry name" value="Precorrin_MeTrfase"/>
</dbReference>
<keyword evidence="5 7" id="KW-0808">Transferase</keyword>
<dbReference type="EMBL" id="VFPO01000001">
    <property type="protein sequence ID" value="TQM67136.1"/>
    <property type="molecule type" value="Genomic_DNA"/>
</dbReference>
<gene>
    <name evidence="9" type="ORF">FHX41_0739</name>
</gene>
<dbReference type="PROSITE" id="PS00840">
    <property type="entry name" value="SUMT_2"/>
    <property type="match status" value="1"/>
</dbReference>
<dbReference type="SUPFAM" id="SSF53790">
    <property type="entry name" value="Tetrapyrrole methylase"/>
    <property type="match status" value="2"/>
</dbReference>
<evidence type="ECO:0000313" key="9">
    <source>
        <dbReference type="EMBL" id="TQM67136.1"/>
    </source>
</evidence>
<dbReference type="CDD" id="cd11645">
    <property type="entry name" value="Precorrin_2_C20_MT"/>
    <property type="match status" value="1"/>
</dbReference>
<dbReference type="GO" id="GO:0009236">
    <property type="term" value="P:cobalamin biosynthetic process"/>
    <property type="evidence" value="ECO:0007669"/>
    <property type="project" value="UniProtKB-UniPathway"/>
</dbReference>
<evidence type="ECO:0000256" key="2">
    <source>
        <dbReference type="ARBA" id="ARBA00005879"/>
    </source>
</evidence>
<dbReference type="NCBIfam" id="NF004647">
    <property type="entry name" value="PRK05990.1"/>
    <property type="match status" value="1"/>
</dbReference>
<dbReference type="GO" id="GO:0032259">
    <property type="term" value="P:methylation"/>
    <property type="evidence" value="ECO:0007669"/>
    <property type="project" value="UniProtKB-KW"/>
</dbReference>
<dbReference type="OrthoDB" id="9804789at2"/>
<protein>
    <submittedName>
        <fullName evidence="9">Precorrin-2 C20-methyltransferase/precorrin-3B C17-methyltransferase</fullName>
    </submittedName>
</protein>
<proteinExistence type="inferred from homology"/>
<keyword evidence="3" id="KW-0169">Cobalamin biosynthesis</keyword>
<dbReference type="InterPro" id="IPR035996">
    <property type="entry name" value="4pyrrol_Methylase_sf"/>
</dbReference>
<dbReference type="Pfam" id="PF00590">
    <property type="entry name" value="TP_methylase"/>
    <property type="match status" value="2"/>
</dbReference>
<dbReference type="Gene3D" id="3.40.1010.10">
    <property type="entry name" value="Cobalt-precorrin-4 Transmethylase, Domain 1"/>
    <property type="match status" value="2"/>
</dbReference>
<dbReference type="Proteomes" id="UP000316706">
    <property type="component" value="Unassembled WGS sequence"/>
</dbReference>
<feature type="domain" description="Tetrapyrrole methylase" evidence="8">
    <location>
        <begin position="12"/>
        <end position="224"/>
    </location>
</feature>
<evidence type="ECO:0000259" key="8">
    <source>
        <dbReference type="Pfam" id="PF00590"/>
    </source>
</evidence>
<feature type="domain" description="Tetrapyrrole methylase" evidence="8">
    <location>
        <begin position="264"/>
        <end position="470"/>
    </location>
</feature>
<evidence type="ECO:0000256" key="3">
    <source>
        <dbReference type="ARBA" id="ARBA00022573"/>
    </source>
</evidence>
<dbReference type="GO" id="GO:0030788">
    <property type="term" value="F:precorrin-2 C20-methyltransferase activity"/>
    <property type="evidence" value="ECO:0007669"/>
    <property type="project" value="InterPro"/>
</dbReference>